<protein>
    <recommendedName>
        <fullName evidence="10">Na+/H+ antiporter NhaC-like C-terminal domain-containing protein</fullName>
    </recommendedName>
</protein>
<evidence type="ECO:0000256" key="3">
    <source>
        <dbReference type="ARBA" id="ARBA00022449"/>
    </source>
</evidence>
<feature type="transmembrane region" description="Helical" evidence="9">
    <location>
        <begin position="177"/>
        <end position="199"/>
    </location>
</feature>
<dbReference type="AlphaFoldDB" id="A0A644YRR1"/>
<comment type="caution">
    <text evidence="11">The sequence shown here is derived from an EMBL/GenBank/DDBJ whole genome shotgun (WGS) entry which is preliminary data.</text>
</comment>
<comment type="similarity">
    <text evidence="8">Belongs to the NhaC Na(+)/H(+) (TC 2.A.35) antiporter family.</text>
</comment>
<evidence type="ECO:0000256" key="6">
    <source>
        <dbReference type="ARBA" id="ARBA00022989"/>
    </source>
</evidence>
<feature type="domain" description="Na+/H+ antiporter NhaC-like C-terminal" evidence="10">
    <location>
        <begin position="26"/>
        <end position="236"/>
    </location>
</feature>
<dbReference type="Pfam" id="PF03553">
    <property type="entry name" value="Na_H_antiporter"/>
    <property type="match status" value="1"/>
</dbReference>
<dbReference type="PANTHER" id="PTHR33451:SF5">
    <property type="entry name" value="NA+_H+ ANTIPORTER"/>
    <property type="match status" value="1"/>
</dbReference>
<evidence type="ECO:0000256" key="1">
    <source>
        <dbReference type="ARBA" id="ARBA00004651"/>
    </source>
</evidence>
<reference evidence="11" key="1">
    <citation type="submission" date="2019-08" db="EMBL/GenBank/DDBJ databases">
        <authorList>
            <person name="Kucharzyk K."/>
            <person name="Murdoch R.W."/>
            <person name="Higgins S."/>
            <person name="Loffler F."/>
        </authorList>
    </citation>
    <scope>NUCLEOTIDE SEQUENCE</scope>
</reference>
<dbReference type="InterPro" id="IPR018461">
    <property type="entry name" value="Na/H_Antiport_NhaC-like_C"/>
</dbReference>
<gene>
    <name evidence="11" type="ORF">SDC9_77830</name>
</gene>
<feature type="transmembrane region" description="Helical" evidence="9">
    <location>
        <begin position="134"/>
        <end position="156"/>
    </location>
</feature>
<dbReference type="GO" id="GO:0005886">
    <property type="term" value="C:plasma membrane"/>
    <property type="evidence" value="ECO:0007669"/>
    <property type="project" value="UniProtKB-SubCell"/>
</dbReference>
<evidence type="ECO:0000256" key="4">
    <source>
        <dbReference type="ARBA" id="ARBA00022475"/>
    </source>
</evidence>
<keyword evidence="4" id="KW-1003">Cell membrane</keyword>
<keyword evidence="6 9" id="KW-1133">Transmembrane helix</keyword>
<dbReference type="InterPro" id="IPR052180">
    <property type="entry name" value="NhaC_Na-H+_Antiporter"/>
</dbReference>
<keyword evidence="5 9" id="KW-0812">Transmembrane</keyword>
<feature type="transmembrane region" description="Helical" evidence="9">
    <location>
        <begin position="219"/>
        <end position="237"/>
    </location>
</feature>
<feature type="transmembrane region" description="Helical" evidence="9">
    <location>
        <begin position="21"/>
        <end position="40"/>
    </location>
</feature>
<dbReference type="PANTHER" id="PTHR33451">
    <property type="entry name" value="MALATE-2H(+)/NA(+)-LACTATE ANTIPORTER"/>
    <property type="match status" value="1"/>
</dbReference>
<feature type="transmembrane region" description="Helical" evidence="9">
    <location>
        <begin position="79"/>
        <end position="106"/>
    </location>
</feature>
<organism evidence="11">
    <name type="scientific">bioreactor metagenome</name>
    <dbReference type="NCBI Taxonomy" id="1076179"/>
    <lineage>
        <taxon>unclassified sequences</taxon>
        <taxon>metagenomes</taxon>
        <taxon>ecological metagenomes</taxon>
    </lineage>
</organism>
<proteinExistence type="inferred from homology"/>
<evidence type="ECO:0000256" key="2">
    <source>
        <dbReference type="ARBA" id="ARBA00022448"/>
    </source>
</evidence>
<evidence type="ECO:0000313" key="11">
    <source>
        <dbReference type="EMBL" id="MPM31275.1"/>
    </source>
</evidence>
<evidence type="ECO:0000256" key="9">
    <source>
        <dbReference type="SAM" id="Phobius"/>
    </source>
</evidence>
<evidence type="ECO:0000256" key="7">
    <source>
        <dbReference type="ARBA" id="ARBA00023136"/>
    </source>
</evidence>
<dbReference type="EMBL" id="VSSQ01006025">
    <property type="protein sequence ID" value="MPM31275.1"/>
    <property type="molecule type" value="Genomic_DNA"/>
</dbReference>
<evidence type="ECO:0000256" key="8">
    <source>
        <dbReference type="ARBA" id="ARBA00038435"/>
    </source>
</evidence>
<feature type="transmembrane region" description="Helical" evidence="9">
    <location>
        <begin position="46"/>
        <end position="67"/>
    </location>
</feature>
<dbReference type="GO" id="GO:0015297">
    <property type="term" value="F:antiporter activity"/>
    <property type="evidence" value="ECO:0007669"/>
    <property type="project" value="UniProtKB-KW"/>
</dbReference>
<keyword evidence="7 9" id="KW-0472">Membrane</keyword>
<keyword evidence="2" id="KW-0813">Transport</keyword>
<evidence type="ECO:0000259" key="10">
    <source>
        <dbReference type="Pfam" id="PF03553"/>
    </source>
</evidence>
<accession>A0A644YRR1</accession>
<evidence type="ECO:0000256" key="5">
    <source>
        <dbReference type="ARBA" id="ARBA00022692"/>
    </source>
</evidence>
<comment type="subcellular location">
    <subcellularLocation>
        <location evidence="1">Cell membrane</location>
        <topology evidence="1">Multi-pass membrane protein</topology>
    </subcellularLocation>
</comment>
<name>A0A644YRR1_9ZZZZ</name>
<keyword evidence="3" id="KW-0050">Antiport</keyword>
<sequence>MFIIFGNMGTSVGAVPELATLSPNALVMLVVPVLLIIMMFSGANLIVALMTSGFAGVVLALVCKFITFKDVMFVNLETFSVEGIITSGIVGMIDIAVFAFLLMGLIRLLDESGLLHWVIEKLSKMAKSPRTAELWVAIINIILNILTVASTIVIVMEGPIAKKLLVGKYNITPSHSANMLDAVAAGAMCLIPYGFAPLLAVMFSGTTGVSVFQVCLNSYYGYTLLAVMFIAILTGWGRKYIKPEVAKEMIEDENKVLSLKELDEVTLSK</sequence>